<dbReference type="Proteomes" id="UP000522333">
    <property type="component" value="Unassembled WGS sequence"/>
</dbReference>
<organism evidence="1 2">
    <name type="scientific">Desulfovibrio piger</name>
    <dbReference type="NCBI Taxonomy" id="901"/>
    <lineage>
        <taxon>Bacteria</taxon>
        <taxon>Pseudomonadati</taxon>
        <taxon>Thermodesulfobacteriota</taxon>
        <taxon>Desulfovibrionia</taxon>
        <taxon>Desulfovibrionales</taxon>
        <taxon>Desulfovibrionaceae</taxon>
        <taxon>Desulfovibrio</taxon>
    </lineage>
</organism>
<dbReference type="RefSeq" id="WP_168936368.1">
    <property type="nucleotide sequence ID" value="NZ_JABAFY010000062.1"/>
</dbReference>
<gene>
    <name evidence="1" type="ORF">HF854_11240</name>
</gene>
<reference evidence="1 2" key="1">
    <citation type="submission" date="2020-04" db="EMBL/GenBank/DDBJ databases">
        <authorList>
            <person name="Hitch T.C.A."/>
            <person name="Wylensek D."/>
            <person name="Clavel T."/>
        </authorList>
    </citation>
    <scope>NUCLEOTIDE SEQUENCE [LARGE SCALE GENOMIC DNA]</scope>
    <source>
        <strain evidence="1 2">PG-251-APC-1</strain>
    </source>
</reference>
<dbReference type="EMBL" id="JABAFY010000062">
    <property type="protein sequence ID" value="NME53072.1"/>
    <property type="molecule type" value="Genomic_DNA"/>
</dbReference>
<evidence type="ECO:0000313" key="2">
    <source>
        <dbReference type="Proteomes" id="UP000522333"/>
    </source>
</evidence>
<sequence>MITQEQAPIFTNYGPLATQYLTGGQMGYMPQAQYLTPAEYGAFRTLPGPAPTNYQNQMPGLLQSWMIRNYGAPFGLPKYTFNTYNPAVNQQQYMSAIRRHSSDQMLALGGTVLDFGVSSLAFGALGGIPGALAGLAMPSLAEPVVDRVRDLRAVQNLTMPRITGGRDVNLATGMGFNAASARSIDSFTRASAAGDVLFKEGDYRRMLQLGVENGMFDYAGSAAQYKDIIKKLRDTMTTVMEVAGSTDFKDLMKEFKRLQTMGADISQFRDIMRKENMFSRMAGMSHSDMVNTYGQQGAFLFSSMGLNNYQGSIQAMGNAAMITQAQRMGLINPAMVARHGGVSGMVQTMTQQDAVAQTKIQDLLLSYLANDSMTGLDRNVSPMDILNSKNPMNLLVSRSGRLNHLDSMMAFQRNKPDLWGEAVDKYGGDVLGGIMAHAVGKQVGRSGMAATEFGYRMEGYSPEIARIKAQQLHSDDFREQVAREAHLARQKRREEEDLAANPFRRLARDFDKTLTKFSEATFGRIAGAYAGYVERNDALANGYIPDINGVNSDVGPTSSALADEKTLRKAAKAAQGMSLSRDESIWTTGALDPDEWERRNPVMLSEETSGEGMKKVSFRVKGGQVSGRAKKNKKTRVWHGYADTGGSSFGSHQFATQNLISFLNKPENRDLLEAFRAEGIDLAKDSADVDVLERARKKLGDKRLRKITGSTESEVNKKIEAAGLGLTAAETEKLGLLQGAWDNVLKSGKKDRLRQAYYEEAREQYTHSLYRKAGGKESWSQILGLMLKDEGFRRVLTDQANNRGPGGWNRKYQKYTGAEADYRVLAKNVSVEEARKLLSSTEGKKQLLDRLYAAVRNNLSPSNGAYRRYEANSRQTLAYKAAFDMLDGKAPTTNRAAVNNNLDEDIKRLTSELSAAQFALDPQGVDGTVYDAMSMNAYFGSNVLSRKLSGGSLKDDAELLSKKLGMDIGQDALDTALRDTNAFDVDYRALNAPVSRRKEARKALDRLIAQQRPDLNEKARGELVDALSGDMEVQGLLATASVRRGDLGKDDDVSRRLIDWKRAEEDAVKLRSRKLNEFYAGRSEKAWEDYSGKALRGLGKEDLATVQAAMSADPRYGQLVSLRALTRFYNSSANEKERGNIRTEIDRIAGLYGMDGQAVERMLRDGTLRADEIRSFSADQKTLDALGDVGARLWEENKVSSRLFMTRNRDAMGGAAGSVALGILAPNVARRFAGLNELAKKNRFNSAQDALSNFEEFQRRVAMFGTPADKALVARMAEERKRTGSVDPGKYGADAYTAGATTTFDEASASAQTDPGMAQANALREIQKQQADYFAGHKAGTASGTMTDTMQGLTGTLNTLNETLKGDLVTTLNGVRQTLAGLQKKL</sequence>
<comment type="caution">
    <text evidence="1">The sequence shown here is derived from an EMBL/GenBank/DDBJ whole genome shotgun (WGS) entry which is preliminary data.</text>
</comment>
<accession>A0A848CCX2</accession>
<name>A0A848CCX2_9BACT</name>
<evidence type="ECO:0000313" key="1">
    <source>
        <dbReference type="EMBL" id="NME53072.1"/>
    </source>
</evidence>
<protein>
    <submittedName>
        <fullName evidence="1">Uncharacterized protein</fullName>
    </submittedName>
</protein>
<proteinExistence type="predicted"/>